<evidence type="ECO:0008006" key="4">
    <source>
        <dbReference type="Google" id="ProtNLM"/>
    </source>
</evidence>
<gene>
    <name evidence="2" type="ORF">LV83_03074</name>
</gene>
<feature type="transmembrane region" description="Helical" evidence="1">
    <location>
        <begin position="108"/>
        <end position="125"/>
    </location>
</feature>
<evidence type="ECO:0000313" key="3">
    <source>
        <dbReference type="Proteomes" id="UP000249610"/>
    </source>
</evidence>
<feature type="transmembrane region" description="Helical" evidence="1">
    <location>
        <begin position="82"/>
        <end position="102"/>
    </location>
</feature>
<proteinExistence type="predicted"/>
<feature type="transmembrane region" description="Helical" evidence="1">
    <location>
        <begin position="137"/>
        <end position="155"/>
    </location>
</feature>
<evidence type="ECO:0000256" key="1">
    <source>
        <dbReference type="SAM" id="Phobius"/>
    </source>
</evidence>
<dbReference type="RefSeq" id="WP_111612411.1">
    <property type="nucleotide sequence ID" value="NZ_QLLK01000009.1"/>
</dbReference>
<feature type="transmembrane region" description="Helical" evidence="1">
    <location>
        <begin position="12"/>
        <end position="30"/>
    </location>
</feature>
<keyword evidence="1" id="KW-0472">Membrane</keyword>
<keyword evidence="1" id="KW-1133">Transmembrane helix</keyword>
<evidence type="ECO:0000313" key="2">
    <source>
        <dbReference type="EMBL" id="RAI86970.1"/>
    </source>
</evidence>
<dbReference type="OrthoDB" id="976812at2"/>
<feature type="transmembrane region" description="Helical" evidence="1">
    <location>
        <begin position="212"/>
        <end position="230"/>
    </location>
</feature>
<keyword evidence="3" id="KW-1185">Reference proteome</keyword>
<keyword evidence="1" id="KW-0812">Transmembrane</keyword>
<dbReference type="Proteomes" id="UP000249610">
    <property type="component" value="Unassembled WGS sequence"/>
</dbReference>
<feature type="transmembrane region" description="Helical" evidence="1">
    <location>
        <begin position="42"/>
        <end position="61"/>
    </location>
</feature>
<sequence length="279" mass="32043">MQFLFKIYQRLTWLSLDVVLGAMAGMLFFERLLRVDLEWQEYALLGMAVWCIYTADHLMDARKLDSDHTENRHYFHLNYQKPLLALLGIVGAVGLVWAIQYFGFSQELFFGAGLGLVILGIMLAVRKLAEKQVRLKELSSAVFYVIGISWLPWYETPQIDYTWTAFGLTILYMGLAYLNLIMLSSLDTESDKEAGFVSIATIIPHENLYPRIRQLAIGLILVALIGLFLVNSFFRIFPSLLLIMVLLHYLSFFKSGQRPEQVRMRMEIAFLTPAVLLLL</sequence>
<organism evidence="2 3">
    <name type="scientific">Algoriphagus yeomjeoni</name>
    <dbReference type="NCBI Taxonomy" id="291403"/>
    <lineage>
        <taxon>Bacteria</taxon>
        <taxon>Pseudomonadati</taxon>
        <taxon>Bacteroidota</taxon>
        <taxon>Cytophagia</taxon>
        <taxon>Cytophagales</taxon>
        <taxon>Cyclobacteriaceae</taxon>
        <taxon>Algoriphagus</taxon>
    </lineage>
</organism>
<name>A0A327P3W8_9BACT</name>
<dbReference type="EMBL" id="QLLK01000009">
    <property type="protein sequence ID" value="RAI86970.1"/>
    <property type="molecule type" value="Genomic_DNA"/>
</dbReference>
<reference evidence="2 3" key="1">
    <citation type="submission" date="2018-06" db="EMBL/GenBank/DDBJ databases">
        <title>Genomic Encyclopedia of Archaeal and Bacterial Type Strains, Phase II (KMG-II): from individual species to whole genera.</title>
        <authorList>
            <person name="Goeker M."/>
        </authorList>
    </citation>
    <scope>NUCLEOTIDE SEQUENCE [LARGE SCALE GENOMIC DNA]</scope>
    <source>
        <strain evidence="2 3">DSM 23446</strain>
    </source>
</reference>
<dbReference type="AlphaFoldDB" id="A0A327P3W8"/>
<protein>
    <recommendedName>
        <fullName evidence="4">UbiA prenyltransferase family protein</fullName>
    </recommendedName>
</protein>
<accession>A0A327P3W8</accession>
<comment type="caution">
    <text evidence="2">The sequence shown here is derived from an EMBL/GenBank/DDBJ whole genome shotgun (WGS) entry which is preliminary data.</text>
</comment>
<feature type="transmembrane region" description="Helical" evidence="1">
    <location>
        <begin position="161"/>
        <end position="183"/>
    </location>
</feature>